<evidence type="ECO:0000313" key="3">
    <source>
        <dbReference type="Proteomes" id="UP001459277"/>
    </source>
</evidence>
<keyword evidence="1" id="KW-0812">Transmembrane</keyword>
<keyword evidence="1" id="KW-0472">Membrane</keyword>
<evidence type="ECO:0000313" key="2">
    <source>
        <dbReference type="EMBL" id="KAL0009121.1"/>
    </source>
</evidence>
<evidence type="ECO:0000256" key="1">
    <source>
        <dbReference type="SAM" id="Phobius"/>
    </source>
</evidence>
<dbReference type="AlphaFoldDB" id="A0AAW2DJ83"/>
<feature type="transmembrane region" description="Helical" evidence="1">
    <location>
        <begin position="76"/>
        <end position="98"/>
    </location>
</feature>
<keyword evidence="1" id="KW-1133">Transmembrane helix</keyword>
<name>A0AAW2DJ83_9ROSI</name>
<gene>
    <name evidence="2" type="ORF">SO802_010623</name>
</gene>
<accession>A0AAW2DJ83</accession>
<reference evidence="2 3" key="1">
    <citation type="submission" date="2024-01" db="EMBL/GenBank/DDBJ databases">
        <title>A telomere-to-telomere, gap-free genome of sweet tea (Lithocarpus litseifolius).</title>
        <authorList>
            <person name="Zhou J."/>
        </authorList>
    </citation>
    <scope>NUCLEOTIDE SEQUENCE [LARGE SCALE GENOMIC DNA]</scope>
    <source>
        <strain evidence="2">Zhou-2022a</strain>
        <tissue evidence="2">Leaf</tissue>
    </source>
</reference>
<keyword evidence="3" id="KW-1185">Reference proteome</keyword>
<dbReference type="Proteomes" id="UP001459277">
    <property type="component" value="Unassembled WGS sequence"/>
</dbReference>
<comment type="caution">
    <text evidence="2">The sequence shown here is derived from an EMBL/GenBank/DDBJ whole genome shotgun (WGS) entry which is preliminary data.</text>
</comment>
<sequence>MANWLPKGQGGSATGFRMKKKQSEEQATSFLFSPMADWLPKGQGGSATGFRMKKKQNFIPTVSNSLPTRKKIRTGLIVGIIVGALVSFLTIFAVLCFFRRKKGAHTKEDEGVKGGRHEAHENASLATKEILKLSLILR</sequence>
<organism evidence="2 3">
    <name type="scientific">Lithocarpus litseifolius</name>
    <dbReference type="NCBI Taxonomy" id="425828"/>
    <lineage>
        <taxon>Eukaryota</taxon>
        <taxon>Viridiplantae</taxon>
        <taxon>Streptophyta</taxon>
        <taxon>Embryophyta</taxon>
        <taxon>Tracheophyta</taxon>
        <taxon>Spermatophyta</taxon>
        <taxon>Magnoliopsida</taxon>
        <taxon>eudicotyledons</taxon>
        <taxon>Gunneridae</taxon>
        <taxon>Pentapetalae</taxon>
        <taxon>rosids</taxon>
        <taxon>fabids</taxon>
        <taxon>Fagales</taxon>
        <taxon>Fagaceae</taxon>
        <taxon>Lithocarpus</taxon>
    </lineage>
</organism>
<dbReference type="EMBL" id="JAZDWU010000003">
    <property type="protein sequence ID" value="KAL0009121.1"/>
    <property type="molecule type" value="Genomic_DNA"/>
</dbReference>
<protein>
    <submittedName>
        <fullName evidence="2">Uncharacterized protein</fullName>
    </submittedName>
</protein>
<proteinExistence type="predicted"/>